<dbReference type="GO" id="GO:0009103">
    <property type="term" value="P:lipopolysaccharide biosynthetic process"/>
    <property type="evidence" value="ECO:0007669"/>
    <property type="project" value="TreeGrafter"/>
</dbReference>
<feature type="domain" description="Glycosyl transferase family 1" evidence="2">
    <location>
        <begin position="198"/>
        <end position="357"/>
    </location>
</feature>
<dbReference type="AlphaFoldDB" id="A0A1F4WK42"/>
<organism evidence="3 4">
    <name type="scientific">candidate division WWE3 bacterium RIFOXYC1_FULL_39_7</name>
    <dbReference type="NCBI Taxonomy" id="1802643"/>
    <lineage>
        <taxon>Bacteria</taxon>
        <taxon>Katanobacteria</taxon>
    </lineage>
</organism>
<dbReference type="CDD" id="cd03809">
    <property type="entry name" value="GT4_MtfB-like"/>
    <property type="match status" value="1"/>
</dbReference>
<accession>A0A1F4WK42</accession>
<keyword evidence="1" id="KW-0808">Transferase</keyword>
<evidence type="ECO:0000313" key="4">
    <source>
        <dbReference type="Proteomes" id="UP000179113"/>
    </source>
</evidence>
<dbReference type="Pfam" id="PF00534">
    <property type="entry name" value="Glycos_transf_1"/>
    <property type="match status" value="1"/>
</dbReference>
<evidence type="ECO:0000313" key="3">
    <source>
        <dbReference type="EMBL" id="OGC69760.1"/>
    </source>
</evidence>
<dbReference type="PANTHER" id="PTHR46401:SF2">
    <property type="entry name" value="GLYCOSYLTRANSFERASE WBBK-RELATED"/>
    <property type="match status" value="1"/>
</dbReference>
<gene>
    <name evidence="3" type="ORF">A2415_04770</name>
</gene>
<dbReference type="SUPFAM" id="SSF53756">
    <property type="entry name" value="UDP-Glycosyltransferase/glycogen phosphorylase"/>
    <property type="match status" value="1"/>
</dbReference>
<dbReference type="GO" id="GO:0016757">
    <property type="term" value="F:glycosyltransferase activity"/>
    <property type="evidence" value="ECO:0007669"/>
    <property type="project" value="InterPro"/>
</dbReference>
<comment type="caution">
    <text evidence="3">The sequence shown here is derived from an EMBL/GenBank/DDBJ whole genome shotgun (WGS) entry which is preliminary data.</text>
</comment>
<dbReference type="Proteomes" id="UP000179113">
    <property type="component" value="Unassembled WGS sequence"/>
</dbReference>
<dbReference type="EMBL" id="MEWA01000018">
    <property type="protein sequence ID" value="OGC69760.1"/>
    <property type="molecule type" value="Genomic_DNA"/>
</dbReference>
<evidence type="ECO:0000259" key="2">
    <source>
        <dbReference type="Pfam" id="PF00534"/>
    </source>
</evidence>
<dbReference type="Gene3D" id="3.40.50.2000">
    <property type="entry name" value="Glycogen Phosphorylase B"/>
    <property type="match status" value="2"/>
</dbReference>
<evidence type="ECO:0000256" key="1">
    <source>
        <dbReference type="ARBA" id="ARBA00022679"/>
    </source>
</evidence>
<name>A0A1F4WK42_UNCKA</name>
<protein>
    <recommendedName>
        <fullName evidence="2">Glycosyl transferase family 1 domain-containing protein</fullName>
    </recommendedName>
</protein>
<reference evidence="3 4" key="1">
    <citation type="journal article" date="2016" name="Nat. Commun.">
        <title>Thousands of microbial genomes shed light on interconnected biogeochemical processes in an aquifer system.</title>
        <authorList>
            <person name="Anantharaman K."/>
            <person name="Brown C.T."/>
            <person name="Hug L.A."/>
            <person name="Sharon I."/>
            <person name="Castelle C.J."/>
            <person name="Probst A.J."/>
            <person name="Thomas B.C."/>
            <person name="Singh A."/>
            <person name="Wilkins M.J."/>
            <person name="Karaoz U."/>
            <person name="Brodie E.L."/>
            <person name="Williams K.H."/>
            <person name="Hubbard S.S."/>
            <person name="Banfield J.F."/>
        </authorList>
    </citation>
    <scope>NUCLEOTIDE SEQUENCE [LARGE SCALE GENOMIC DNA]</scope>
</reference>
<sequence length="380" mass="44367">MKPKIIGIDARFYGEAGPGRYVKNIVEHLEKVDSSNKYYIFLREKGFKSYEPENHNFIKVLADVKWYTWYEQFVFLYYVLKYPLDLLYVPHFNIPVLYPFKLVTAIPDIIMHTYSTERGTTLPKPYFRFKKFIYKLVLTWALIRSKYVIVPSNDVKNDMMKYYGFLSDSKFVLAYEGVDPVFTTANDVELDLTQLGINRNFLLYISSMYEHKNVKRLIDAFEQMKTEGTYLGQMVLVGKKDKFSEDVLDYVKSKGLEKDVVLPGNIRYITDHEIVALRKTADLYVFPSLKEGFSLTPLEAQSVGLPCVISDIPCHREVFDDSVVYFNPQSVDDIAQKISETVKYSELKEMLRQKGYAQVKKYNWLKTAEITKEVFDKTLS</sequence>
<dbReference type="InterPro" id="IPR001296">
    <property type="entry name" value="Glyco_trans_1"/>
</dbReference>
<proteinExistence type="predicted"/>
<dbReference type="PANTHER" id="PTHR46401">
    <property type="entry name" value="GLYCOSYLTRANSFERASE WBBK-RELATED"/>
    <property type="match status" value="1"/>
</dbReference>